<evidence type="ECO:0000256" key="10">
    <source>
        <dbReference type="ARBA" id="ARBA00023212"/>
    </source>
</evidence>
<evidence type="ECO:0000256" key="7">
    <source>
        <dbReference type="ARBA" id="ARBA00023017"/>
    </source>
</evidence>
<evidence type="ECO:0008006" key="15">
    <source>
        <dbReference type="Google" id="ProtNLM"/>
    </source>
</evidence>
<dbReference type="EMBL" id="GECZ01001756">
    <property type="protein sequence ID" value="JAS68013.1"/>
    <property type="molecule type" value="Transcribed_RNA"/>
</dbReference>
<keyword evidence="7" id="KW-0243">Dynein</keyword>
<keyword evidence="11" id="KW-0966">Cell projection</keyword>
<feature type="compositionally biased region" description="Acidic residues" evidence="13">
    <location>
        <begin position="578"/>
        <end position="588"/>
    </location>
</feature>
<protein>
    <recommendedName>
        <fullName evidence="15">Dynein intermediate chain 3, ciliary</fullName>
    </recommendedName>
</protein>
<evidence type="ECO:0000256" key="2">
    <source>
        <dbReference type="ARBA" id="ARBA00011059"/>
    </source>
</evidence>
<reference evidence="14" key="1">
    <citation type="submission" date="2015-11" db="EMBL/GenBank/DDBJ databases">
        <title>De novo transcriptome assembly of four potential Pierce s Disease insect vectors from Arizona vineyards.</title>
        <authorList>
            <person name="Tassone E.E."/>
        </authorList>
    </citation>
    <scope>NUCLEOTIDE SEQUENCE</scope>
</reference>
<dbReference type="InterPro" id="IPR036322">
    <property type="entry name" value="WD40_repeat_dom_sf"/>
</dbReference>
<evidence type="ECO:0000256" key="8">
    <source>
        <dbReference type="ARBA" id="ARBA00023069"/>
    </source>
</evidence>
<dbReference type="SUPFAM" id="SSF50978">
    <property type="entry name" value="WD40 repeat-like"/>
    <property type="match status" value="1"/>
</dbReference>
<evidence type="ECO:0000256" key="3">
    <source>
        <dbReference type="ARBA" id="ARBA00022490"/>
    </source>
</evidence>
<evidence type="ECO:0000313" key="14">
    <source>
        <dbReference type="EMBL" id="JAS68013.1"/>
    </source>
</evidence>
<evidence type="ECO:0000256" key="6">
    <source>
        <dbReference type="ARBA" id="ARBA00022737"/>
    </source>
</evidence>
<evidence type="ECO:0000256" key="12">
    <source>
        <dbReference type="PROSITE-ProRule" id="PRU00221"/>
    </source>
</evidence>
<dbReference type="GO" id="GO:0045504">
    <property type="term" value="F:dynein heavy chain binding"/>
    <property type="evidence" value="ECO:0007669"/>
    <property type="project" value="TreeGrafter"/>
</dbReference>
<dbReference type="Gene3D" id="2.130.10.10">
    <property type="entry name" value="YVTN repeat-like/Quinoprotein amine dehydrogenase"/>
    <property type="match status" value="2"/>
</dbReference>
<sequence length="588" mass="67277">MENQYVYTKKRSEFGRQCIFNDEGPKIVDNLLPNKALIDEYILRDPVHRGVQCSKTYAEHDLNTIRAEYDQHSMNHAEGGWPKDINPLDIEQTMRFRKKVEKDEMYIHTVLQLSHPMEHCIFQNNAVNIYELYFTDDDQSALVERSKSRTVNVFRDPSAHKRPIHHLSWSPDGGSRLAVTHCNLEFQRAPTDLSTHSYIWQVENPNKPELVLQPTVPLVCLEYNPKDPHSLVSGLYNGQVAFFDTRRGGDPVELSSLAHSHRDPTHQVLWINSKSGTEFFSASSDGQVKWWDVRKLNEPMETLILDMTKGEEQSLNRALGASCLEYEPTIPTRFMIGTENGIVIAGNRKGKTPQEKLGATYKTHHGPIYALQRNPAFVKNFLTIGDWTARIWSEDCKESSIIWTSYHRSFLTGGSWSPTRYSVFYTTRMDGTVDAWDILQNQREACLSVKVCDEPLRCLRCHEYGELVAVGNDRGTAYLVEFSENLAVSAKNDKALLTAMFERESRREKIIEGKMREIRLRVRTRQSEAHSAGSRDSRPSVPQQSAADIMLRTAEEEFFQIIDEEEARAAGQEPEISSTEEAETVEQT</sequence>
<dbReference type="GO" id="GO:0036157">
    <property type="term" value="C:outer dynein arm"/>
    <property type="evidence" value="ECO:0007669"/>
    <property type="project" value="TreeGrafter"/>
</dbReference>
<name>A0A1B6H019_9HEMI</name>
<evidence type="ECO:0000256" key="5">
    <source>
        <dbReference type="ARBA" id="ARBA00022701"/>
    </source>
</evidence>
<organism evidence="14">
    <name type="scientific">Cuerna arida</name>
    <dbReference type="NCBI Taxonomy" id="1464854"/>
    <lineage>
        <taxon>Eukaryota</taxon>
        <taxon>Metazoa</taxon>
        <taxon>Ecdysozoa</taxon>
        <taxon>Arthropoda</taxon>
        <taxon>Hexapoda</taxon>
        <taxon>Insecta</taxon>
        <taxon>Pterygota</taxon>
        <taxon>Neoptera</taxon>
        <taxon>Paraneoptera</taxon>
        <taxon>Hemiptera</taxon>
        <taxon>Auchenorrhyncha</taxon>
        <taxon>Membracoidea</taxon>
        <taxon>Cicadellidae</taxon>
        <taxon>Cicadellinae</taxon>
        <taxon>Proconiini</taxon>
        <taxon>Cuerna</taxon>
    </lineage>
</organism>
<evidence type="ECO:0000256" key="9">
    <source>
        <dbReference type="ARBA" id="ARBA00023175"/>
    </source>
</evidence>
<dbReference type="InterPro" id="IPR015943">
    <property type="entry name" value="WD40/YVTN_repeat-like_dom_sf"/>
</dbReference>
<keyword evidence="6" id="KW-0677">Repeat</keyword>
<feature type="repeat" description="WD" evidence="12">
    <location>
        <begin position="258"/>
        <end position="301"/>
    </location>
</feature>
<dbReference type="SMART" id="SM00320">
    <property type="entry name" value="WD40"/>
    <property type="match status" value="6"/>
</dbReference>
<keyword evidence="4 12" id="KW-0853">WD repeat</keyword>
<dbReference type="GO" id="GO:0003341">
    <property type="term" value="P:cilium movement"/>
    <property type="evidence" value="ECO:0007669"/>
    <property type="project" value="TreeGrafter"/>
</dbReference>
<feature type="region of interest" description="Disordered" evidence="13">
    <location>
        <begin position="562"/>
        <end position="588"/>
    </location>
</feature>
<accession>A0A1B6H019</accession>
<dbReference type="InterPro" id="IPR001680">
    <property type="entry name" value="WD40_rpt"/>
</dbReference>
<dbReference type="PANTHER" id="PTHR12442">
    <property type="entry name" value="DYNEIN INTERMEDIATE CHAIN"/>
    <property type="match status" value="1"/>
</dbReference>
<dbReference type="PANTHER" id="PTHR12442:SF7">
    <property type="entry name" value="DYNEIN AXONEMAL INTERMEDIATE CHAIN 2"/>
    <property type="match status" value="1"/>
</dbReference>
<dbReference type="FunFam" id="2.130.10.10:FF:000584">
    <property type="entry name" value="Dynein intermediate chain 2"/>
    <property type="match status" value="1"/>
</dbReference>
<keyword evidence="5" id="KW-0493">Microtubule</keyword>
<keyword evidence="8" id="KW-0969">Cilium</keyword>
<keyword evidence="10" id="KW-0206">Cytoskeleton</keyword>
<evidence type="ECO:0000256" key="13">
    <source>
        <dbReference type="SAM" id="MobiDB-lite"/>
    </source>
</evidence>
<feature type="compositionally biased region" description="Basic and acidic residues" evidence="13">
    <location>
        <begin position="523"/>
        <end position="538"/>
    </location>
</feature>
<dbReference type="PROSITE" id="PS50082">
    <property type="entry name" value="WD_REPEATS_2"/>
    <property type="match status" value="1"/>
</dbReference>
<dbReference type="GO" id="GO:0045503">
    <property type="term" value="F:dynein light chain binding"/>
    <property type="evidence" value="ECO:0007669"/>
    <property type="project" value="TreeGrafter"/>
</dbReference>
<dbReference type="GO" id="GO:0005874">
    <property type="term" value="C:microtubule"/>
    <property type="evidence" value="ECO:0007669"/>
    <property type="project" value="UniProtKB-KW"/>
</dbReference>
<comment type="subcellular location">
    <subcellularLocation>
        <location evidence="1">Cytoplasm</location>
        <location evidence="1">Cytoskeleton</location>
        <location evidence="1">Cilium axoneme</location>
    </subcellularLocation>
</comment>
<dbReference type="GO" id="GO:0036158">
    <property type="term" value="P:outer dynein arm assembly"/>
    <property type="evidence" value="ECO:0007669"/>
    <property type="project" value="TreeGrafter"/>
</dbReference>
<keyword evidence="9" id="KW-0505">Motor protein</keyword>
<evidence type="ECO:0000256" key="11">
    <source>
        <dbReference type="ARBA" id="ARBA00023273"/>
    </source>
</evidence>
<feature type="region of interest" description="Disordered" evidence="13">
    <location>
        <begin position="523"/>
        <end position="546"/>
    </location>
</feature>
<comment type="similarity">
    <text evidence="2">Belongs to the dynein intermediate chain family.</text>
</comment>
<evidence type="ECO:0000256" key="4">
    <source>
        <dbReference type="ARBA" id="ARBA00022574"/>
    </source>
</evidence>
<gene>
    <name evidence="14" type="ORF">g.16401</name>
</gene>
<evidence type="ECO:0000256" key="1">
    <source>
        <dbReference type="ARBA" id="ARBA00004430"/>
    </source>
</evidence>
<keyword evidence="3" id="KW-0963">Cytoplasm</keyword>
<dbReference type="AlphaFoldDB" id="A0A1B6H019"/>
<proteinExistence type="inferred from homology"/>
<dbReference type="InterPro" id="IPR050687">
    <property type="entry name" value="Dynein_IC"/>
</dbReference>